<dbReference type="RefSeq" id="WP_131553700.1">
    <property type="nucleotide sequence ID" value="NZ_SJSK01000003.1"/>
</dbReference>
<gene>
    <name evidence="3" type="ORF">EZ428_13555</name>
</gene>
<protein>
    <submittedName>
        <fullName evidence="3">Carboxypeptidase</fullName>
    </submittedName>
</protein>
<keyword evidence="3" id="KW-0121">Carboxypeptidase</keyword>
<evidence type="ECO:0000259" key="2">
    <source>
        <dbReference type="PROSITE" id="PS52035"/>
    </source>
</evidence>
<proteinExistence type="inferred from homology"/>
<sequence>MMIKSIIDNYEIFKEKRLKDRFFKHKDTAELLAKLPSTFEIKELGKSVNGKNINLISWGKGKTKIMLWSQMHGDETTGTMALFDLFNFLQSDDKVVKLLMENCQLFVIPMVNPDGAEVFTRRNIQQIDINRDYLKESTPEAKILKQCRADVNPDFGFNLHDQITLWSVTKTLKPATLSFLAPAIDEELSIDETRKNAMLVIADMFRDLDEHLPQHIGLFDDEFEPRAFGDNFQKAGTSTILIEAGGYQKDFEKQDIRKYYFTSILSGLISIVNKTYEEQDLKSYFSIPKNNKQIFHFLIHNVILNGIEVSIGINYDECPALDGLSTTKTYSIQDIGDLSFCDAYQTYSAKELKLKGEIILYQTANFELVDSDKTILSFQNGKLL</sequence>
<evidence type="ECO:0000313" key="4">
    <source>
        <dbReference type="Proteomes" id="UP000292884"/>
    </source>
</evidence>
<evidence type="ECO:0000256" key="1">
    <source>
        <dbReference type="PROSITE-ProRule" id="PRU01379"/>
    </source>
</evidence>
<dbReference type="AlphaFoldDB" id="A0A4R0MTB0"/>
<feature type="domain" description="Peptidase M14" evidence="2">
    <location>
        <begin position="14"/>
        <end position="291"/>
    </location>
</feature>
<dbReference type="Proteomes" id="UP000292884">
    <property type="component" value="Unassembled WGS sequence"/>
</dbReference>
<dbReference type="EMBL" id="SJSK01000003">
    <property type="protein sequence ID" value="TCC90299.1"/>
    <property type="molecule type" value="Genomic_DNA"/>
</dbReference>
<dbReference type="GO" id="GO:0006508">
    <property type="term" value="P:proteolysis"/>
    <property type="evidence" value="ECO:0007669"/>
    <property type="project" value="InterPro"/>
</dbReference>
<comment type="similarity">
    <text evidence="1">Belongs to the peptidase M14 family.</text>
</comment>
<dbReference type="InterPro" id="IPR000834">
    <property type="entry name" value="Peptidase_M14"/>
</dbReference>
<dbReference type="Gene3D" id="3.40.630.10">
    <property type="entry name" value="Zn peptidases"/>
    <property type="match status" value="1"/>
</dbReference>
<keyword evidence="3" id="KW-0645">Protease</keyword>
<dbReference type="OrthoDB" id="1119199at2"/>
<keyword evidence="3" id="KW-0378">Hydrolase</keyword>
<accession>A0A4R0MTB0</accession>
<dbReference type="GO" id="GO:0004181">
    <property type="term" value="F:metallocarboxypeptidase activity"/>
    <property type="evidence" value="ECO:0007669"/>
    <property type="project" value="InterPro"/>
</dbReference>
<keyword evidence="4" id="KW-1185">Reference proteome</keyword>
<dbReference type="PROSITE" id="PS52035">
    <property type="entry name" value="PEPTIDASE_M14"/>
    <property type="match status" value="1"/>
</dbReference>
<comment type="caution">
    <text evidence="1">Lacks conserved residue(s) required for the propagation of feature annotation.</text>
</comment>
<dbReference type="GO" id="GO:0008270">
    <property type="term" value="F:zinc ion binding"/>
    <property type="evidence" value="ECO:0007669"/>
    <property type="project" value="InterPro"/>
</dbReference>
<dbReference type="Pfam" id="PF00246">
    <property type="entry name" value="Peptidase_M14"/>
    <property type="match status" value="1"/>
</dbReference>
<comment type="caution">
    <text evidence="3">The sequence shown here is derived from an EMBL/GenBank/DDBJ whole genome shotgun (WGS) entry which is preliminary data.</text>
</comment>
<evidence type="ECO:0000313" key="3">
    <source>
        <dbReference type="EMBL" id="TCC90299.1"/>
    </source>
</evidence>
<organism evidence="3 4">
    <name type="scientific">Pedobacter frigiditerrae</name>
    <dbReference type="NCBI Taxonomy" id="2530452"/>
    <lineage>
        <taxon>Bacteria</taxon>
        <taxon>Pseudomonadati</taxon>
        <taxon>Bacteroidota</taxon>
        <taxon>Sphingobacteriia</taxon>
        <taxon>Sphingobacteriales</taxon>
        <taxon>Sphingobacteriaceae</taxon>
        <taxon>Pedobacter</taxon>
    </lineage>
</organism>
<dbReference type="SUPFAM" id="SSF53187">
    <property type="entry name" value="Zn-dependent exopeptidases"/>
    <property type="match status" value="1"/>
</dbReference>
<name>A0A4R0MTB0_9SPHI</name>
<reference evidence="3 4" key="1">
    <citation type="submission" date="2019-02" db="EMBL/GenBank/DDBJ databases">
        <title>Pedobacter sp. RP-1-13 sp. nov., isolated from Arctic soil.</title>
        <authorList>
            <person name="Dahal R.H."/>
        </authorList>
    </citation>
    <scope>NUCLEOTIDE SEQUENCE [LARGE SCALE GENOMIC DNA]</scope>
    <source>
        <strain evidence="3 4">RP-1-13</strain>
    </source>
</reference>